<keyword evidence="1" id="KW-0472">Membrane</keyword>
<sequence length="123" mass="14263">MLDFWYSPRCTRQIKLISCISVCCILFLSSKEIKLGTAHALIALIVGMIYHFKYHIEKKLKENNSYNKGLKIIFFILPLVVLLLLLMSLPNFGRLYLSIQTLGFTLIGFFLVSIYSHRMKKTN</sequence>
<proteinExistence type="predicted"/>
<protein>
    <submittedName>
        <fullName evidence="2">Uncharacterized protein</fullName>
    </submittedName>
</protein>
<feature type="transmembrane region" description="Helical" evidence="1">
    <location>
        <begin position="35"/>
        <end position="52"/>
    </location>
</feature>
<evidence type="ECO:0000313" key="3">
    <source>
        <dbReference type="Proteomes" id="UP000064939"/>
    </source>
</evidence>
<keyword evidence="3" id="KW-1185">Reference proteome</keyword>
<dbReference type="KEGG" id="aei:AOY20_01850"/>
<dbReference type="RefSeq" id="WP_054580299.1">
    <property type="nucleotide sequence ID" value="NZ_CP012808.1"/>
</dbReference>
<dbReference type="OrthoDB" id="6713141at2"/>
<dbReference type="Proteomes" id="UP000064939">
    <property type="component" value="Chromosome"/>
</dbReference>
<dbReference type="STRING" id="1324350.AOY20_01850"/>
<dbReference type="EMBL" id="CP012808">
    <property type="protein sequence ID" value="ALH94386.1"/>
    <property type="molecule type" value="Genomic_DNA"/>
</dbReference>
<dbReference type="AlphaFoldDB" id="A0A0N9VAW5"/>
<name>A0A0N9VAW5_9GAMM</name>
<evidence type="ECO:0000256" key="1">
    <source>
        <dbReference type="SAM" id="Phobius"/>
    </source>
</evidence>
<feature type="transmembrane region" description="Helical" evidence="1">
    <location>
        <begin position="72"/>
        <end position="89"/>
    </location>
</feature>
<evidence type="ECO:0000313" key="2">
    <source>
        <dbReference type="EMBL" id="ALH94386.1"/>
    </source>
</evidence>
<reference evidence="2 3" key="1">
    <citation type="journal article" date="2015" name="Int. J. Syst. Evol. Microbiol.">
        <title>Acinetobacter equi sp. nov. isolated from horse faeces.</title>
        <authorList>
            <person name="Poppel M.T."/>
            <person name="Skiebe E."/>
            <person name="Laue M."/>
            <person name="Bergmann H."/>
            <person name="Ebersberger I."/>
            <person name="Garn T."/>
            <person name="Fruth A."/>
            <person name="Baumgardt S."/>
            <person name="Busse H.J."/>
            <person name="Wilharm G."/>
        </authorList>
    </citation>
    <scope>NUCLEOTIDE SEQUENCE [LARGE SCALE GENOMIC DNA]</scope>
    <source>
        <strain evidence="2 3">114</strain>
    </source>
</reference>
<keyword evidence="1" id="KW-1133">Transmembrane helix</keyword>
<keyword evidence="1" id="KW-0812">Transmembrane</keyword>
<organism evidence="2 3">
    <name type="scientific">Acinetobacter equi</name>
    <dbReference type="NCBI Taxonomy" id="1324350"/>
    <lineage>
        <taxon>Bacteria</taxon>
        <taxon>Pseudomonadati</taxon>
        <taxon>Pseudomonadota</taxon>
        <taxon>Gammaproteobacteria</taxon>
        <taxon>Moraxellales</taxon>
        <taxon>Moraxellaceae</taxon>
        <taxon>Acinetobacter</taxon>
    </lineage>
</organism>
<gene>
    <name evidence="2" type="ORF">AOY20_01850</name>
</gene>
<accession>A0A0N9VAW5</accession>
<feature type="transmembrane region" description="Helical" evidence="1">
    <location>
        <begin position="95"/>
        <end position="115"/>
    </location>
</feature>